<keyword evidence="4 6" id="KW-1133">Transmembrane helix</keyword>
<protein>
    <submittedName>
        <fullName evidence="8">Type II secretion system F family protein</fullName>
    </submittedName>
</protein>
<dbReference type="InterPro" id="IPR018076">
    <property type="entry name" value="T2SS_GspF_dom"/>
</dbReference>
<feature type="domain" description="Type II secretion system protein GspF" evidence="7">
    <location>
        <begin position="126"/>
        <end position="250"/>
    </location>
</feature>
<dbReference type="PANTHER" id="PTHR35402">
    <property type="entry name" value="INTEGRAL MEMBRANE PROTEIN-RELATED"/>
    <property type="match status" value="1"/>
</dbReference>
<feature type="transmembrane region" description="Helical" evidence="6">
    <location>
        <begin position="233"/>
        <end position="255"/>
    </location>
</feature>
<dbReference type="Pfam" id="PF00482">
    <property type="entry name" value="T2SSF"/>
    <property type="match status" value="1"/>
</dbReference>
<comment type="subcellular location">
    <subcellularLocation>
        <location evidence="1">Cell membrane</location>
        <topology evidence="1">Multi-pass membrane protein</topology>
    </subcellularLocation>
</comment>
<gene>
    <name evidence="8" type="ORF">IPJ89_01090</name>
</gene>
<dbReference type="EMBL" id="CP064981">
    <property type="protein sequence ID" value="QQR92822.1"/>
    <property type="molecule type" value="Genomic_DNA"/>
</dbReference>
<evidence type="ECO:0000256" key="3">
    <source>
        <dbReference type="ARBA" id="ARBA00022692"/>
    </source>
</evidence>
<evidence type="ECO:0000256" key="1">
    <source>
        <dbReference type="ARBA" id="ARBA00004651"/>
    </source>
</evidence>
<evidence type="ECO:0000313" key="8">
    <source>
        <dbReference type="EMBL" id="QQR92822.1"/>
    </source>
</evidence>
<feature type="transmembrane region" description="Helical" evidence="6">
    <location>
        <begin position="88"/>
        <end position="110"/>
    </location>
</feature>
<dbReference type="AlphaFoldDB" id="A0A7T9DK65"/>
<sequence>MIYRFSMPLNVLPMPMLRWASKRLIGLGTQFGKIFPVSDADMRRASIPVSSKEYATMSLVIIAFYFVFFFLVFYTISYRVFGTLNPVLPVVVSAVFGILVMVQLVAYPVIQIKKKVRDLDRNLVFALRTLLVQLRSGVSLFDSMKVVAEGNYGAVSTEFHKAVEQINTGTIQEAALERIAENNPSIYFRRTIWQVVNGMRAGADITQVLAESVDSLTDAQSIQIRNYESQMKILSLVYMMLGVIVPALGITFLIVLSSFPQITITDVYFWVLLTFVGIGQFMYMGIVKSKRPSLLGD</sequence>
<evidence type="ECO:0000256" key="5">
    <source>
        <dbReference type="ARBA" id="ARBA00023136"/>
    </source>
</evidence>
<evidence type="ECO:0000259" key="7">
    <source>
        <dbReference type="Pfam" id="PF00482"/>
    </source>
</evidence>
<dbReference type="PANTHER" id="PTHR35402:SF2">
    <property type="entry name" value="FLAGELLA ACCESSORY PROTEIN J"/>
    <property type="match status" value="1"/>
</dbReference>
<dbReference type="Proteomes" id="UP000596004">
    <property type="component" value="Chromosome"/>
</dbReference>
<feature type="transmembrane region" description="Helical" evidence="6">
    <location>
        <begin position="54"/>
        <end position="76"/>
    </location>
</feature>
<accession>A0A7T9DK65</accession>
<evidence type="ECO:0000256" key="6">
    <source>
        <dbReference type="SAM" id="Phobius"/>
    </source>
</evidence>
<keyword evidence="2" id="KW-1003">Cell membrane</keyword>
<name>A0A7T9DK65_9ARCH</name>
<dbReference type="GO" id="GO:0005886">
    <property type="term" value="C:plasma membrane"/>
    <property type="evidence" value="ECO:0007669"/>
    <property type="project" value="UniProtKB-SubCell"/>
</dbReference>
<evidence type="ECO:0000256" key="2">
    <source>
        <dbReference type="ARBA" id="ARBA00022475"/>
    </source>
</evidence>
<dbReference type="InterPro" id="IPR056569">
    <property type="entry name" value="ArlJ-like"/>
</dbReference>
<keyword evidence="3 6" id="KW-0812">Transmembrane</keyword>
<evidence type="ECO:0000256" key="4">
    <source>
        <dbReference type="ARBA" id="ARBA00022989"/>
    </source>
</evidence>
<feature type="transmembrane region" description="Helical" evidence="6">
    <location>
        <begin position="267"/>
        <end position="286"/>
    </location>
</feature>
<reference evidence="8" key="1">
    <citation type="submission" date="2020-11" db="EMBL/GenBank/DDBJ databases">
        <title>Connecting structure to function with the recovery of over 1000 high-quality activated sludge metagenome-assembled genomes encoding full-length rRNA genes using long-read sequencing.</title>
        <authorList>
            <person name="Singleton C.M."/>
            <person name="Petriglieri F."/>
            <person name="Kristensen J.M."/>
            <person name="Kirkegaard R.H."/>
            <person name="Michaelsen T.Y."/>
            <person name="Andersen M.H."/>
            <person name="Karst S.M."/>
            <person name="Dueholm M.S."/>
            <person name="Nielsen P.H."/>
            <person name="Albertsen M."/>
        </authorList>
    </citation>
    <scope>NUCLEOTIDE SEQUENCE</scope>
    <source>
        <strain evidence="8">Fred_18-Q3-R57-64_BAT3C.431</strain>
    </source>
</reference>
<proteinExistence type="predicted"/>
<keyword evidence="5 6" id="KW-0472">Membrane</keyword>
<organism evidence="8">
    <name type="scientific">Candidatus Iainarchaeum sp</name>
    <dbReference type="NCBI Taxonomy" id="3101447"/>
    <lineage>
        <taxon>Archaea</taxon>
        <taxon>Candidatus Iainarchaeota</taxon>
        <taxon>Candidatus Iainarchaeia</taxon>
        <taxon>Candidatus Iainarchaeales</taxon>
        <taxon>Candidatus Iainarchaeaceae</taxon>
        <taxon>Candidatus Iainarchaeum</taxon>
    </lineage>
</organism>